<keyword evidence="3 4" id="KW-0732">Signal</keyword>
<dbReference type="Pfam" id="PF00497">
    <property type="entry name" value="SBP_bac_3"/>
    <property type="match status" value="1"/>
</dbReference>
<comment type="caution">
    <text evidence="6">The sequence shown here is derived from an EMBL/GenBank/DDBJ whole genome shotgun (WGS) entry which is preliminary data.</text>
</comment>
<dbReference type="SMART" id="SM00062">
    <property type="entry name" value="PBPb"/>
    <property type="match status" value="1"/>
</dbReference>
<accession>A0ABU0DEJ0</accession>
<dbReference type="PANTHER" id="PTHR30085">
    <property type="entry name" value="AMINO ACID ABC TRANSPORTER PERMEASE"/>
    <property type="match status" value="1"/>
</dbReference>
<feature type="chain" id="PRO_5046706436" evidence="4">
    <location>
        <begin position="24"/>
        <end position="279"/>
    </location>
</feature>
<protein>
    <submittedName>
        <fullName evidence="6">Polar amino acid transport system substrate-binding protein</fullName>
    </submittedName>
</protein>
<evidence type="ECO:0000256" key="4">
    <source>
        <dbReference type="SAM" id="SignalP"/>
    </source>
</evidence>
<feature type="signal peptide" evidence="4">
    <location>
        <begin position="1"/>
        <end position="23"/>
    </location>
</feature>
<evidence type="ECO:0000256" key="2">
    <source>
        <dbReference type="ARBA" id="ARBA00022448"/>
    </source>
</evidence>
<proteinExistence type="inferred from homology"/>
<dbReference type="SUPFAM" id="SSF53850">
    <property type="entry name" value="Periplasmic binding protein-like II"/>
    <property type="match status" value="1"/>
</dbReference>
<evidence type="ECO:0000259" key="5">
    <source>
        <dbReference type="SMART" id="SM00062"/>
    </source>
</evidence>
<dbReference type="InterPro" id="IPR051455">
    <property type="entry name" value="Bact_solute-bind_prot3"/>
</dbReference>
<dbReference type="Gene3D" id="3.40.190.10">
    <property type="entry name" value="Periplasmic binding protein-like II"/>
    <property type="match status" value="2"/>
</dbReference>
<keyword evidence="2" id="KW-0813">Transport</keyword>
<comment type="similarity">
    <text evidence="1">Belongs to the bacterial solute-binding protein 3 family.</text>
</comment>
<evidence type="ECO:0000256" key="3">
    <source>
        <dbReference type="ARBA" id="ARBA00022729"/>
    </source>
</evidence>
<organism evidence="6 7">
    <name type="scientific">Ancylobacter vacuolatus</name>
    <dbReference type="NCBI Taxonomy" id="223389"/>
    <lineage>
        <taxon>Bacteria</taxon>
        <taxon>Pseudomonadati</taxon>
        <taxon>Pseudomonadota</taxon>
        <taxon>Alphaproteobacteria</taxon>
        <taxon>Hyphomicrobiales</taxon>
        <taxon>Xanthobacteraceae</taxon>
        <taxon>Ancylobacter</taxon>
    </lineage>
</organism>
<evidence type="ECO:0000256" key="1">
    <source>
        <dbReference type="ARBA" id="ARBA00010333"/>
    </source>
</evidence>
<dbReference type="Proteomes" id="UP001238467">
    <property type="component" value="Unassembled WGS sequence"/>
</dbReference>
<evidence type="ECO:0000313" key="7">
    <source>
        <dbReference type="Proteomes" id="UP001238467"/>
    </source>
</evidence>
<feature type="domain" description="Solute-binding protein family 3/N-terminal" evidence="5">
    <location>
        <begin position="41"/>
        <end position="260"/>
    </location>
</feature>
<name>A0ABU0DEJ0_9HYPH</name>
<keyword evidence="7" id="KW-1185">Reference proteome</keyword>
<dbReference type="InterPro" id="IPR001638">
    <property type="entry name" value="Solute-binding_3/MltF_N"/>
</dbReference>
<dbReference type="PANTHER" id="PTHR30085:SF6">
    <property type="entry name" value="ABC TRANSPORTER GLUTAMINE-BINDING PROTEIN GLNH"/>
    <property type="match status" value="1"/>
</dbReference>
<sequence length="279" mass="30155">MVTLKSLMAGIGLALVAAVGAQAQTLDCGADTLCKVKAAGVLKIGTKDDYVPWSYRASDGSFKGMEVDIGTKIAEALGVTPQFVKVTSANRFEFLAQGQIDLMIASASDTAERRKVVAFVHPNYYSSGYTVLLPKAVKATQWKEISGQTLCAVQGAWYNKPAQEKFGVTVLAFAGTAETESAMTQGRCIGLLEDDNQINVRLTKPKWADYHMPLPIEADTPWGMAVRQSDQFAPFGIYIAGSIAQMHRDGTLLKLEGDNGIAKSAYLARMHESLKDHID</sequence>
<gene>
    <name evidence="6" type="ORF">J2S76_001214</name>
</gene>
<reference evidence="6 7" key="1">
    <citation type="submission" date="2023-07" db="EMBL/GenBank/DDBJ databases">
        <title>Genomic Encyclopedia of Type Strains, Phase IV (KMG-IV): sequencing the most valuable type-strain genomes for metagenomic binning, comparative biology and taxonomic classification.</title>
        <authorList>
            <person name="Goeker M."/>
        </authorList>
    </citation>
    <scope>NUCLEOTIDE SEQUENCE [LARGE SCALE GENOMIC DNA]</scope>
    <source>
        <strain evidence="6 7">DSM 1277</strain>
    </source>
</reference>
<evidence type="ECO:0000313" key="6">
    <source>
        <dbReference type="EMBL" id="MDQ0346797.1"/>
    </source>
</evidence>
<dbReference type="EMBL" id="JAUSUH010000002">
    <property type="protein sequence ID" value="MDQ0346797.1"/>
    <property type="molecule type" value="Genomic_DNA"/>
</dbReference>